<evidence type="ECO:0000313" key="1">
    <source>
        <dbReference type="EMBL" id="NML67080.1"/>
    </source>
</evidence>
<dbReference type="AlphaFoldDB" id="A0A7Y0FP13"/>
<name>A0A7Y0FP13_9BACT</name>
<evidence type="ECO:0000313" key="2">
    <source>
        <dbReference type="Proteomes" id="UP000559626"/>
    </source>
</evidence>
<reference evidence="1 2" key="1">
    <citation type="submission" date="2020-04" db="EMBL/GenBank/DDBJ databases">
        <title>Hymenobacter polaris sp. nov., isolated from Arctic soil.</title>
        <authorList>
            <person name="Dahal R.H."/>
        </authorList>
    </citation>
    <scope>NUCLEOTIDE SEQUENCE [LARGE SCALE GENOMIC DNA]</scope>
    <source>
        <strain evidence="1 2">RP-2-7</strain>
    </source>
</reference>
<accession>A0A7Y0FP13</accession>
<comment type="caution">
    <text evidence="1">The sequence shown here is derived from an EMBL/GenBank/DDBJ whole genome shotgun (WGS) entry which is preliminary data.</text>
</comment>
<sequence>MKQDISFEPVAGVSVAVVPDQPTPTPGEADQAVWTVYLLNNNDFELENVLVSADGYGAQPTGEMVRTSTLRYHFEQVAPHSATAIELISPAVFHLTNQYWVSYYVAGQIFDKKFLFVPGAIDGANLSRVDLLAGQVGVLHS</sequence>
<organism evidence="1 2">
    <name type="scientific">Hymenobacter polaris</name>
    <dbReference type="NCBI Taxonomy" id="2682546"/>
    <lineage>
        <taxon>Bacteria</taxon>
        <taxon>Pseudomonadati</taxon>
        <taxon>Bacteroidota</taxon>
        <taxon>Cytophagia</taxon>
        <taxon>Cytophagales</taxon>
        <taxon>Hymenobacteraceae</taxon>
        <taxon>Hymenobacter</taxon>
    </lineage>
</organism>
<keyword evidence="2" id="KW-1185">Reference proteome</keyword>
<dbReference type="Proteomes" id="UP000559626">
    <property type="component" value="Unassembled WGS sequence"/>
</dbReference>
<dbReference type="RefSeq" id="WP_169532767.1">
    <property type="nucleotide sequence ID" value="NZ_JABBGH010000003.1"/>
</dbReference>
<protein>
    <submittedName>
        <fullName evidence="1">Uncharacterized protein</fullName>
    </submittedName>
</protein>
<dbReference type="EMBL" id="JABBGH010000003">
    <property type="protein sequence ID" value="NML67080.1"/>
    <property type="molecule type" value="Genomic_DNA"/>
</dbReference>
<proteinExistence type="predicted"/>
<gene>
    <name evidence="1" type="ORF">HHL22_17885</name>
</gene>